<evidence type="ECO:0000256" key="2">
    <source>
        <dbReference type="ARBA" id="ARBA00022490"/>
    </source>
</evidence>
<dbReference type="GO" id="GO:0001725">
    <property type="term" value="C:stress fiber"/>
    <property type="evidence" value="ECO:0007669"/>
    <property type="project" value="TreeGrafter"/>
</dbReference>
<feature type="non-terminal residue" evidence="7">
    <location>
        <position position="1"/>
    </location>
</feature>
<keyword evidence="3" id="KW-0597">Phosphoprotein</keyword>
<feature type="region of interest" description="Disordered" evidence="5">
    <location>
        <begin position="918"/>
        <end position="946"/>
    </location>
</feature>
<dbReference type="EMBL" id="VYZM01014754">
    <property type="protein sequence ID" value="NWU54513.1"/>
    <property type="molecule type" value="Genomic_DNA"/>
</dbReference>
<dbReference type="GO" id="GO:0032233">
    <property type="term" value="P:positive regulation of actin filament bundle assembly"/>
    <property type="evidence" value="ECO:0007669"/>
    <property type="project" value="TreeGrafter"/>
</dbReference>
<dbReference type="InterPro" id="IPR001478">
    <property type="entry name" value="PDZ"/>
</dbReference>
<dbReference type="AlphaFoldDB" id="A0A7K5XNB4"/>
<name>A0A7K5XNB4_9CHAR</name>
<feature type="compositionally biased region" description="Basic and acidic residues" evidence="5">
    <location>
        <begin position="499"/>
        <end position="515"/>
    </location>
</feature>
<feature type="compositionally biased region" description="Low complexity" evidence="5">
    <location>
        <begin position="1192"/>
        <end position="1203"/>
    </location>
</feature>
<feature type="compositionally biased region" description="Polar residues" evidence="5">
    <location>
        <begin position="1019"/>
        <end position="1050"/>
    </location>
</feature>
<dbReference type="PANTHER" id="PTHR24217:SF9">
    <property type="entry name" value="SYNAPTOPODIN-2"/>
    <property type="match status" value="1"/>
</dbReference>
<feature type="region of interest" description="Disordered" evidence="5">
    <location>
        <begin position="283"/>
        <end position="353"/>
    </location>
</feature>
<comment type="subcellular location">
    <subcellularLocation>
        <location evidence="1">Cytoplasm</location>
    </subcellularLocation>
</comment>
<accession>A0A7K5XNB4</accession>
<feature type="compositionally biased region" description="Acidic residues" evidence="5">
    <location>
        <begin position="402"/>
        <end position="417"/>
    </location>
</feature>
<dbReference type="GO" id="GO:0003779">
    <property type="term" value="F:actin binding"/>
    <property type="evidence" value="ECO:0007669"/>
    <property type="project" value="TreeGrafter"/>
</dbReference>
<dbReference type="Gene3D" id="2.30.42.10">
    <property type="match status" value="1"/>
</dbReference>
<dbReference type="Proteomes" id="UP000586671">
    <property type="component" value="Unassembled WGS sequence"/>
</dbReference>
<feature type="region of interest" description="Disordered" evidence="5">
    <location>
        <begin position="398"/>
        <end position="422"/>
    </location>
</feature>
<feature type="region of interest" description="Disordered" evidence="5">
    <location>
        <begin position="740"/>
        <end position="850"/>
    </location>
</feature>
<feature type="non-terminal residue" evidence="7">
    <location>
        <position position="1255"/>
    </location>
</feature>
<evidence type="ECO:0000313" key="8">
    <source>
        <dbReference type="Proteomes" id="UP000586671"/>
    </source>
</evidence>
<feature type="compositionally biased region" description="Polar residues" evidence="5">
    <location>
        <begin position="972"/>
        <end position="986"/>
    </location>
</feature>
<comment type="caution">
    <text evidence="7">The sequence shown here is derived from an EMBL/GenBank/DDBJ whole genome shotgun (WGS) entry which is preliminary data.</text>
</comment>
<feature type="compositionally biased region" description="Polar residues" evidence="5">
    <location>
        <begin position="1204"/>
        <end position="1219"/>
    </location>
</feature>
<dbReference type="GO" id="GO:0005634">
    <property type="term" value="C:nucleus"/>
    <property type="evidence" value="ECO:0007669"/>
    <property type="project" value="TreeGrafter"/>
</dbReference>
<dbReference type="SUPFAM" id="SSF50156">
    <property type="entry name" value="PDZ domain-like"/>
    <property type="match status" value="1"/>
</dbReference>
<dbReference type="InterPro" id="IPR051976">
    <property type="entry name" value="Synaptopodin_domain"/>
</dbReference>
<organism evidence="7 8">
    <name type="scientific">Dromas ardeola</name>
    <dbReference type="NCBI Taxonomy" id="458190"/>
    <lineage>
        <taxon>Eukaryota</taxon>
        <taxon>Metazoa</taxon>
        <taxon>Chordata</taxon>
        <taxon>Craniata</taxon>
        <taxon>Vertebrata</taxon>
        <taxon>Euteleostomi</taxon>
        <taxon>Archelosauria</taxon>
        <taxon>Archosauria</taxon>
        <taxon>Dinosauria</taxon>
        <taxon>Saurischia</taxon>
        <taxon>Theropoda</taxon>
        <taxon>Coelurosauria</taxon>
        <taxon>Aves</taxon>
        <taxon>Neognathae</taxon>
        <taxon>Neoaves</taxon>
        <taxon>Charadriiformes</taxon>
        <taxon>Dromadidae</taxon>
        <taxon>Dromas</taxon>
    </lineage>
</organism>
<feature type="region of interest" description="Disordered" evidence="5">
    <location>
        <begin position="1157"/>
        <end position="1255"/>
    </location>
</feature>
<dbReference type="PANTHER" id="PTHR24217">
    <property type="entry name" value="PUTATIVE-RELATED"/>
    <property type="match status" value="1"/>
</dbReference>
<gene>
    <name evidence="7" type="primary">Synpo2</name>
    <name evidence="7" type="ORF">DROARD_R09512</name>
</gene>
<feature type="compositionally biased region" description="Low complexity" evidence="5">
    <location>
        <begin position="753"/>
        <end position="782"/>
    </location>
</feature>
<dbReference type="SMART" id="SM00228">
    <property type="entry name" value="PDZ"/>
    <property type="match status" value="1"/>
</dbReference>
<dbReference type="Pfam" id="PF00595">
    <property type="entry name" value="PDZ"/>
    <property type="match status" value="1"/>
</dbReference>
<reference evidence="7 8" key="1">
    <citation type="submission" date="2019-09" db="EMBL/GenBank/DDBJ databases">
        <title>Bird 10,000 Genomes (B10K) Project - Family phase.</title>
        <authorList>
            <person name="Zhang G."/>
        </authorList>
    </citation>
    <scope>NUCLEOTIDE SEQUENCE [LARGE SCALE GENOMIC DNA]</scope>
    <source>
        <strain evidence="7">B10K-DU-012-55</strain>
        <tissue evidence="7">Muscle</tissue>
    </source>
</reference>
<dbReference type="PROSITE" id="PS50106">
    <property type="entry name" value="PDZ"/>
    <property type="match status" value="1"/>
</dbReference>
<evidence type="ECO:0000313" key="7">
    <source>
        <dbReference type="EMBL" id="NWU54513.1"/>
    </source>
</evidence>
<dbReference type="InterPro" id="IPR036034">
    <property type="entry name" value="PDZ_sf"/>
</dbReference>
<keyword evidence="8" id="KW-1185">Reference proteome</keyword>
<dbReference type="FunFam" id="2.30.42.10:FF:000055">
    <property type="entry name" value="PDZ and LIM domain protein 3"/>
    <property type="match status" value="1"/>
</dbReference>
<protein>
    <submittedName>
        <fullName evidence="7">SYNP2 protein</fullName>
    </submittedName>
</protein>
<feature type="compositionally biased region" description="Basic residues" evidence="5">
    <location>
        <begin position="331"/>
        <end position="342"/>
    </location>
</feature>
<evidence type="ECO:0000256" key="3">
    <source>
        <dbReference type="ARBA" id="ARBA00022553"/>
    </source>
</evidence>
<dbReference type="CDD" id="cd10820">
    <property type="entry name" value="PDZ_SYNPO2-like"/>
    <property type="match status" value="1"/>
</dbReference>
<feature type="compositionally biased region" description="Low complexity" evidence="5">
    <location>
        <begin position="1004"/>
        <end position="1018"/>
    </location>
</feature>
<feature type="compositionally biased region" description="Polar residues" evidence="5">
    <location>
        <begin position="1083"/>
        <end position="1095"/>
    </location>
</feature>
<feature type="compositionally biased region" description="Basic and acidic residues" evidence="5">
    <location>
        <begin position="343"/>
        <end position="353"/>
    </location>
</feature>
<feature type="compositionally biased region" description="Low complexity" evidence="5">
    <location>
        <begin position="921"/>
        <end position="935"/>
    </location>
</feature>
<comment type="similarity">
    <text evidence="4">Belongs to the synaptopodin family.</text>
</comment>
<feature type="domain" description="PDZ" evidence="6">
    <location>
        <begin position="1"/>
        <end position="78"/>
    </location>
</feature>
<evidence type="ECO:0000256" key="5">
    <source>
        <dbReference type="SAM" id="MobiDB-lite"/>
    </source>
</evidence>
<feature type="compositionally biased region" description="Polar residues" evidence="5">
    <location>
        <begin position="516"/>
        <end position="529"/>
    </location>
</feature>
<feature type="region of interest" description="Disordered" evidence="5">
    <location>
        <begin position="972"/>
        <end position="1119"/>
    </location>
</feature>
<dbReference type="GO" id="GO:0030018">
    <property type="term" value="C:Z disc"/>
    <property type="evidence" value="ECO:0007669"/>
    <property type="project" value="TreeGrafter"/>
</dbReference>
<evidence type="ECO:0000256" key="1">
    <source>
        <dbReference type="ARBA" id="ARBA00004496"/>
    </source>
</evidence>
<evidence type="ECO:0000259" key="6">
    <source>
        <dbReference type="PROSITE" id="PS50106"/>
    </source>
</evidence>
<proteinExistence type="inferred from homology"/>
<evidence type="ECO:0000256" key="4">
    <source>
        <dbReference type="ARBA" id="ARBA00038161"/>
    </source>
</evidence>
<feature type="compositionally biased region" description="Polar residues" evidence="5">
    <location>
        <begin position="825"/>
        <end position="838"/>
    </location>
</feature>
<sequence length="1255" mass="135549">MSGGAPWGFRLQGGKEQKQPLQIAKVRSKSKAAKAGLCEGDEVVSINGKPCGDLTYAEVIVLMESLTDVLQMLIKRSSNGINETASAERENGKHDNIKNEGCRESTTLQINTAKEIPHGDLCITEIYSETHHGAEESNIHFSEMKQETTQSHRITPKVTGTSKVLVTDEAAFRGMREERRPGTMVELQLSLSNEVHKGINAPAVTLSGAEEFTPSGRGPSVQQDGTSPVIAIPLGVKEGNIQWSSKVVQFSSGKEVKRIQGAASSLPRVEVILDCSDREKEAPRSLAERGCVDSQVEGGQSEAPPSLLSFAISSEGTEQGEDDQHSERDHRPLKHRARHARLRRSESLSEKQVKEAKSKCKSIALLLTAAPNPNSKGVLMFKKRRQRARKYTLVSYGTGELERDEDEGEEGEGEEGDKENTFEVSLLATSESEIDEDFFSDIDKDGKIVTFDWDSGLLEVEKKTKSGDEMQTLPESTGKGALMFAKRRQRMDQITAEQEEMKARTVHTEERREATMSENFQKVSSSVYQTKEEEMSRQQTCVSKSYTDVSQNHSKMVQQNGFGLAPDTNLSFQSSAAQKAASLNKTAKPFPSGVQNRAAAPFSPIRNVTSPLSDIPAPPPYCSISPPLEALYRPVSAPVASRAAPAVWSPTEPTEHIASRDERIAVPAKRTGILQEAKRRSTSKPMFTFKEAPKVSPNPALLSLVHNAEGKKGTGAGFESGPEEDYLSLGAEACNFMQTQASKQKAPPPVAPKPSLKVSPTAGTPVSPAWSPAAVPSNKAPSFPAPASPQAAYPAPLKSPQYPHSPVHPPSTLDLAGPFKGPQATLASPNHTPKTPVTPSAGETKPPFEMPPAMSGKGAQLFARRHSRMEKYVVDSETVQANMARASSPTPSLPASWKYSSNVRAPPPVAYNPIHCPSYPPAATKPSSKSTAATKNTKRKPKKGLNALDIMKHQPYQLDASLFTFQPPSNKESLAIKQTSKLSPSKQALPFRPPSAGSPTNARASSVYSVPAYSSQPSFQSNASIPVNESHSPTSYSAFSKPETTTSSWFTAPRPKFSAKKAGVTAQERGSGRSLSLPGRPSSFISRATSPTSPLIFQPAPDYFSKPDTAADRPGKRLTPWEAAARSPLGLVDEAFGPQNIQESIAANVVSAARRKTLPEPPDEWKQKVSYEPPAPSGSVALLGGKQSGIVSPPKSSLSAPSATTQAGSQLQYPYCSQRSRTDPDIMSMDSRSDYCLSTADSNYNPQPRGWRRPT</sequence>
<feature type="region of interest" description="Disordered" evidence="5">
    <location>
        <begin position="496"/>
        <end position="537"/>
    </location>
</feature>
<keyword evidence="2" id="KW-0963">Cytoplasm</keyword>